<accession>A0A194W6K0</accession>
<feature type="region of interest" description="Disordered" evidence="1">
    <location>
        <begin position="1"/>
        <end position="108"/>
    </location>
</feature>
<dbReference type="EMBL" id="CM003104">
    <property type="protein sequence ID" value="KUI71708.1"/>
    <property type="molecule type" value="Genomic_DNA"/>
</dbReference>
<feature type="compositionally biased region" description="Polar residues" evidence="1">
    <location>
        <begin position="24"/>
        <end position="43"/>
    </location>
</feature>
<feature type="compositionally biased region" description="Basic and acidic residues" evidence="1">
    <location>
        <begin position="45"/>
        <end position="60"/>
    </location>
</feature>
<name>A0A194W6K0_CYTMA</name>
<evidence type="ECO:0000256" key="1">
    <source>
        <dbReference type="SAM" id="MobiDB-lite"/>
    </source>
</evidence>
<feature type="compositionally biased region" description="Low complexity" evidence="1">
    <location>
        <begin position="61"/>
        <end position="76"/>
    </location>
</feature>
<sequence>MSAPPIYPSASTKQVDSEVAKPSPGSSETSLSTLCTPFHNQFDNPDEHLSGPTSREDIQDKSVSVTTSSSSCKSDSPPTGTNSSETPDLDSLLPAPPTPRSFSSWPSSGYLVFRSWSRGSTSEDGRSPARGDTGRAYLYLWRNS</sequence>
<evidence type="ECO:0000313" key="3">
    <source>
        <dbReference type="Proteomes" id="UP000078559"/>
    </source>
</evidence>
<feature type="compositionally biased region" description="Polar residues" evidence="1">
    <location>
        <begin position="77"/>
        <end position="86"/>
    </location>
</feature>
<proteinExistence type="predicted"/>
<gene>
    <name evidence="2" type="ORF">VM1G_11736</name>
</gene>
<reference evidence="2" key="1">
    <citation type="submission" date="2014-12" db="EMBL/GenBank/DDBJ databases">
        <title>Genome Sequence of Valsa Canker Pathogens Uncovers a Specific Adaption of Colonization on Woody Bark.</title>
        <authorList>
            <person name="Yin Z."/>
            <person name="Liu H."/>
            <person name="Gao X."/>
            <person name="Li Z."/>
            <person name="Song N."/>
            <person name="Ke X."/>
            <person name="Dai Q."/>
            <person name="Wu Y."/>
            <person name="Sun Y."/>
            <person name="Xu J.-R."/>
            <person name="Kang Z.K."/>
            <person name="Wang L."/>
            <person name="Huang L."/>
        </authorList>
    </citation>
    <scope>NUCLEOTIDE SEQUENCE [LARGE SCALE GENOMIC DNA]</scope>
    <source>
        <strain evidence="2">03-8</strain>
    </source>
</reference>
<dbReference type="AlphaFoldDB" id="A0A194W6K0"/>
<protein>
    <submittedName>
        <fullName evidence="2">Uncharacterized protein</fullName>
    </submittedName>
</protein>
<evidence type="ECO:0000313" key="2">
    <source>
        <dbReference type="EMBL" id="KUI71708.1"/>
    </source>
</evidence>
<dbReference type="Proteomes" id="UP000078559">
    <property type="component" value="Chromosome 7"/>
</dbReference>
<organism evidence="2 3">
    <name type="scientific">Cytospora mali</name>
    <name type="common">Apple Valsa canker fungus</name>
    <name type="synonym">Valsa mali</name>
    <dbReference type="NCBI Taxonomy" id="578113"/>
    <lineage>
        <taxon>Eukaryota</taxon>
        <taxon>Fungi</taxon>
        <taxon>Dikarya</taxon>
        <taxon>Ascomycota</taxon>
        <taxon>Pezizomycotina</taxon>
        <taxon>Sordariomycetes</taxon>
        <taxon>Sordariomycetidae</taxon>
        <taxon>Diaporthales</taxon>
        <taxon>Cytosporaceae</taxon>
        <taxon>Cytospora</taxon>
    </lineage>
</organism>
<keyword evidence="3" id="KW-1185">Reference proteome</keyword>